<dbReference type="PROSITE" id="PS50901">
    <property type="entry name" value="FTSK"/>
    <property type="match status" value="1"/>
</dbReference>
<dbReference type="GO" id="GO:0003677">
    <property type="term" value="F:DNA binding"/>
    <property type="evidence" value="ECO:0007669"/>
    <property type="project" value="InterPro"/>
</dbReference>
<dbReference type="EMBL" id="CP006812">
    <property type="protein sequence ID" value="AGY82199.1"/>
    <property type="molecule type" value="Genomic_DNA"/>
</dbReference>
<keyword evidence="3" id="KW-0132">Cell division</keyword>
<keyword evidence="1" id="KW-0067">ATP-binding</keyword>
<dbReference type="KEGG" id="caw:Q783_08380"/>
<feature type="binding site" evidence="1">
    <location>
        <begin position="147"/>
        <end position="154"/>
    </location>
    <ligand>
        <name>ATP</name>
        <dbReference type="ChEBI" id="CHEBI:30616"/>
    </ligand>
</feature>
<dbReference type="HOGENOM" id="CLU_065557_0_0_9"/>
<dbReference type="InterPro" id="IPR002543">
    <property type="entry name" value="FtsK_dom"/>
</dbReference>
<dbReference type="eggNOG" id="COG1674">
    <property type="taxonomic scope" value="Bacteria"/>
</dbReference>
<dbReference type="RefSeq" id="WP_023178811.1">
    <property type="nucleotide sequence ID" value="NC_022606.1"/>
</dbReference>
<dbReference type="SUPFAM" id="SSF52540">
    <property type="entry name" value="P-loop containing nucleoside triphosphate hydrolases"/>
    <property type="match status" value="1"/>
</dbReference>
<gene>
    <name evidence="3" type="ORF">Q783_08380</name>
</gene>
<dbReference type="AlphaFoldDB" id="U5SA97"/>
<accession>U5SA97</accession>
<dbReference type="GO" id="GO:0051301">
    <property type="term" value="P:cell division"/>
    <property type="evidence" value="ECO:0007669"/>
    <property type="project" value="UniProtKB-KW"/>
</dbReference>
<keyword evidence="3" id="KW-0131">Cell cycle</keyword>
<sequence>MIINTRLELAKYLLQGLNMALQIGGETSYTNSFDIKVANEGVSFIPRLPASYLVDDDLYQKIFLIMNAMLYPDYTLLKQSGAYFVPLDTDDIHVKRALFFPWVKGISKRLIITDIENFIARLPLNSIPVMKNLTIDLNKVTSIAIAGNSGSGKSYALTYFLCVLKRSSKLVIVDPKFDLPSRWARKNNVLVIAPDISRSKSDFVSEVNSELSKVLELIQHRQQVLYNDPTADFKHHTIVIDELLALSDGVAKPIKESFYSLLSQISLLGRSTKCHLLLVSQRFDNNALPISCREQLNVLIQVGNINSKTTQFLFPDLSLEGIVIPQGIGTGLIQVIDSEHPFQIVPLLTPTFNKLEGIM</sequence>
<feature type="domain" description="FtsK" evidence="2">
    <location>
        <begin position="130"/>
        <end position="311"/>
    </location>
</feature>
<dbReference type="PATRIC" id="fig|1266845.5.peg.1568"/>
<protein>
    <submittedName>
        <fullName evidence="3">Cell division protein FtsK</fullName>
    </submittedName>
</protein>
<evidence type="ECO:0000313" key="3">
    <source>
        <dbReference type="EMBL" id="AGY82199.1"/>
    </source>
</evidence>
<keyword evidence="1" id="KW-0547">Nucleotide-binding</keyword>
<dbReference type="Gene3D" id="3.40.50.300">
    <property type="entry name" value="P-loop containing nucleotide triphosphate hydrolases"/>
    <property type="match status" value="1"/>
</dbReference>
<dbReference type="STRING" id="1266845.Q783_08380"/>
<name>U5SA97_9LACT</name>
<dbReference type="InterPro" id="IPR027417">
    <property type="entry name" value="P-loop_NTPase"/>
</dbReference>
<evidence type="ECO:0000259" key="2">
    <source>
        <dbReference type="PROSITE" id="PS50901"/>
    </source>
</evidence>
<dbReference type="GO" id="GO:0005524">
    <property type="term" value="F:ATP binding"/>
    <property type="evidence" value="ECO:0007669"/>
    <property type="project" value="UniProtKB-UniRule"/>
</dbReference>
<proteinExistence type="predicted"/>
<organism evidence="3 4">
    <name type="scientific">Carnobacterium inhibens subsp. gilichinskyi</name>
    <dbReference type="NCBI Taxonomy" id="1266845"/>
    <lineage>
        <taxon>Bacteria</taxon>
        <taxon>Bacillati</taxon>
        <taxon>Bacillota</taxon>
        <taxon>Bacilli</taxon>
        <taxon>Lactobacillales</taxon>
        <taxon>Carnobacteriaceae</taxon>
        <taxon>Carnobacterium</taxon>
    </lineage>
</organism>
<evidence type="ECO:0000313" key="4">
    <source>
        <dbReference type="Proteomes" id="UP000017469"/>
    </source>
</evidence>
<reference evidence="3 4" key="1">
    <citation type="journal article" date="2013" name="Genome Announc.">
        <title>Complete Genome Sequence of Carnobacterium gilichinskyi Strain WN1359T (DSM 27470T).</title>
        <authorList>
            <person name="Leonard M.T."/>
            <person name="Panayotova N."/>
            <person name="Farmerie W.G."/>
            <person name="Triplett E.W."/>
            <person name="Nicholson W.L."/>
        </authorList>
    </citation>
    <scope>NUCLEOTIDE SEQUENCE [LARGE SCALE GENOMIC DNA]</scope>
    <source>
        <strain evidence="3 4">WN1359</strain>
    </source>
</reference>
<dbReference type="Proteomes" id="UP000017469">
    <property type="component" value="Chromosome"/>
</dbReference>
<evidence type="ECO:0000256" key="1">
    <source>
        <dbReference type="PROSITE-ProRule" id="PRU00289"/>
    </source>
</evidence>